<sequence length="249" mass="28690">MPFTLSHTSAVIFLKSKRLNLGGLVLGSMAPDFIYFLLFNPSSNLGHTPIGFLFLNLPLCFLLNFLFYKYIQNCFLLTLTNFISKRYLYLIKSKNKLMTIKECIIFSYSCIIGMLTHVLWDAFTHKTGFFVNNIDFLRSKILLLGYNIPVYKLLQHGSTFIGFLVLFIFLYNIRDKNPRSLNISINKFKFLISIFSVQIITLILSYMFSVSVQGNFGIGQLVVTFINGLFLGYLITGFIYNKRVANKYI</sequence>
<feature type="transmembrane region" description="Helical" evidence="1">
    <location>
        <begin position="218"/>
        <end position="240"/>
    </location>
</feature>
<dbReference type="RefSeq" id="WP_138211258.1">
    <property type="nucleotide sequence ID" value="NZ_CBCRUQ010000001.1"/>
</dbReference>
<accession>A0A4U9R315</accession>
<feature type="transmembrane region" description="Helical" evidence="1">
    <location>
        <begin position="153"/>
        <end position="171"/>
    </location>
</feature>
<keyword evidence="1" id="KW-1133">Transmembrane helix</keyword>
<gene>
    <name evidence="2" type="primary">ctp49</name>
    <name evidence="2" type="ORF">NCTC503_00763</name>
</gene>
<dbReference type="InterPro" id="IPR025238">
    <property type="entry name" value="DUF4184"/>
</dbReference>
<feature type="transmembrane region" description="Helical" evidence="1">
    <location>
        <begin position="21"/>
        <end position="38"/>
    </location>
</feature>
<name>A0A4U9R315_HATHI</name>
<dbReference type="Proteomes" id="UP000308489">
    <property type="component" value="Chromosome 1"/>
</dbReference>
<dbReference type="EMBL" id="LR590481">
    <property type="protein sequence ID" value="VTQ85439.1"/>
    <property type="molecule type" value="Genomic_DNA"/>
</dbReference>
<dbReference type="KEGG" id="hhw:NCTC503_00763"/>
<feature type="transmembrane region" description="Helical" evidence="1">
    <location>
        <begin position="50"/>
        <end position="68"/>
    </location>
</feature>
<evidence type="ECO:0000256" key="1">
    <source>
        <dbReference type="SAM" id="Phobius"/>
    </source>
</evidence>
<keyword evidence="1" id="KW-0812">Transmembrane</keyword>
<feature type="transmembrane region" description="Helical" evidence="1">
    <location>
        <begin position="191"/>
        <end position="212"/>
    </location>
</feature>
<evidence type="ECO:0000313" key="3">
    <source>
        <dbReference type="Proteomes" id="UP000308489"/>
    </source>
</evidence>
<feature type="transmembrane region" description="Helical" evidence="1">
    <location>
        <begin position="103"/>
        <end position="120"/>
    </location>
</feature>
<reference evidence="2 3" key="1">
    <citation type="submission" date="2019-05" db="EMBL/GenBank/DDBJ databases">
        <authorList>
            <consortium name="Pathogen Informatics"/>
        </authorList>
    </citation>
    <scope>NUCLEOTIDE SEQUENCE [LARGE SCALE GENOMIC DNA]</scope>
    <source>
        <strain evidence="2 3">NCTC503</strain>
    </source>
</reference>
<protein>
    <submittedName>
        <fullName evidence="2">Membrane-spanning protein</fullName>
    </submittedName>
</protein>
<proteinExistence type="predicted"/>
<dbReference type="OrthoDB" id="8481923at2"/>
<organism evidence="2 3">
    <name type="scientific">Hathewaya histolytica</name>
    <name type="common">Clostridium histolyticum</name>
    <dbReference type="NCBI Taxonomy" id="1498"/>
    <lineage>
        <taxon>Bacteria</taxon>
        <taxon>Bacillati</taxon>
        <taxon>Bacillota</taxon>
        <taxon>Clostridia</taxon>
        <taxon>Eubacteriales</taxon>
        <taxon>Clostridiaceae</taxon>
        <taxon>Hathewaya</taxon>
    </lineage>
</organism>
<keyword evidence="1" id="KW-0472">Membrane</keyword>
<keyword evidence="3" id="KW-1185">Reference proteome</keyword>
<dbReference type="Pfam" id="PF13803">
    <property type="entry name" value="DUF4184"/>
    <property type="match status" value="1"/>
</dbReference>
<dbReference type="AlphaFoldDB" id="A0A4U9R315"/>
<evidence type="ECO:0000313" key="2">
    <source>
        <dbReference type="EMBL" id="VTQ85439.1"/>
    </source>
</evidence>